<gene>
    <name evidence="1" type="ORF">AK812_SmicGene14902</name>
</gene>
<organism evidence="1 2">
    <name type="scientific">Symbiodinium microadriaticum</name>
    <name type="common">Dinoflagellate</name>
    <name type="synonym">Zooxanthella microadriatica</name>
    <dbReference type="NCBI Taxonomy" id="2951"/>
    <lineage>
        <taxon>Eukaryota</taxon>
        <taxon>Sar</taxon>
        <taxon>Alveolata</taxon>
        <taxon>Dinophyceae</taxon>
        <taxon>Suessiales</taxon>
        <taxon>Symbiodiniaceae</taxon>
        <taxon>Symbiodinium</taxon>
    </lineage>
</organism>
<name>A0A1Q9E4E8_SYMMI</name>
<proteinExistence type="predicted"/>
<keyword evidence="2" id="KW-1185">Reference proteome</keyword>
<comment type="caution">
    <text evidence="1">The sequence shown here is derived from an EMBL/GenBank/DDBJ whole genome shotgun (WGS) entry which is preliminary data.</text>
</comment>
<dbReference type="Proteomes" id="UP000186817">
    <property type="component" value="Unassembled WGS sequence"/>
</dbReference>
<dbReference type="AlphaFoldDB" id="A0A1Q9E4E8"/>
<evidence type="ECO:0000313" key="1">
    <source>
        <dbReference type="EMBL" id="OLQ02273.1"/>
    </source>
</evidence>
<protein>
    <submittedName>
        <fullName evidence="1">Uncharacterized protein</fullName>
    </submittedName>
</protein>
<dbReference type="OrthoDB" id="21525at2759"/>
<accession>A0A1Q9E4E8</accession>
<dbReference type="EMBL" id="LSRX01000268">
    <property type="protein sequence ID" value="OLQ02273.1"/>
    <property type="molecule type" value="Genomic_DNA"/>
</dbReference>
<reference evidence="1 2" key="1">
    <citation type="submission" date="2016-02" db="EMBL/GenBank/DDBJ databases">
        <title>Genome analysis of coral dinoflagellate symbionts highlights evolutionary adaptations to a symbiotic lifestyle.</title>
        <authorList>
            <person name="Aranda M."/>
            <person name="Li Y."/>
            <person name="Liew Y.J."/>
            <person name="Baumgarten S."/>
            <person name="Simakov O."/>
            <person name="Wilson M."/>
            <person name="Piel J."/>
            <person name="Ashoor H."/>
            <person name="Bougouffa S."/>
            <person name="Bajic V.B."/>
            <person name="Ryu T."/>
            <person name="Ravasi T."/>
            <person name="Bayer T."/>
            <person name="Micklem G."/>
            <person name="Kim H."/>
            <person name="Bhak J."/>
            <person name="Lajeunesse T.C."/>
            <person name="Voolstra C.R."/>
        </authorList>
    </citation>
    <scope>NUCLEOTIDE SEQUENCE [LARGE SCALE GENOMIC DNA]</scope>
    <source>
        <strain evidence="1 2">CCMP2467</strain>
    </source>
</reference>
<sequence length="87" mass="9025">MYLVLWKSLVVENMKALYKAVNDVNASLTHAAEVLRTGEGSETASSILAAAGSMPDTSAPWAPAVLELREKLVLLLGAAQSGPSEGG</sequence>
<evidence type="ECO:0000313" key="2">
    <source>
        <dbReference type="Proteomes" id="UP000186817"/>
    </source>
</evidence>